<dbReference type="Gene3D" id="1.10.10.60">
    <property type="entry name" value="Homeodomain-like"/>
    <property type="match status" value="1"/>
</dbReference>
<feature type="transmembrane region" description="Helical" evidence="4">
    <location>
        <begin position="134"/>
        <end position="156"/>
    </location>
</feature>
<name>A0ABV6PGC5_9SPHN</name>
<dbReference type="PROSITE" id="PS00041">
    <property type="entry name" value="HTH_ARAC_FAMILY_1"/>
    <property type="match status" value="1"/>
</dbReference>
<keyword evidence="4" id="KW-0812">Transmembrane</keyword>
<dbReference type="InterPro" id="IPR018060">
    <property type="entry name" value="HTH_AraC"/>
</dbReference>
<gene>
    <name evidence="6" type="ORF">ACFFF7_03310</name>
</gene>
<feature type="transmembrane region" description="Helical" evidence="4">
    <location>
        <begin position="41"/>
        <end position="62"/>
    </location>
</feature>
<accession>A0ABV6PGC5</accession>
<dbReference type="EMBL" id="JBHLTL010000001">
    <property type="protein sequence ID" value="MFC0588432.1"/>
    <property type="molecule type" value="Genomic_DNA"/>
</dbReference>
<dbReference type="PANTHER" id="PTHR43280:SF28">
    <property type="entry name" value="HTH-TYPE TRANSCRIPTIONAL ACTIVATOR RHAS"/>
    <property type="match status" value="1"/>
</dbReference>
<keyword evidence="4" id="KW-0472">Membrane</keyword>
<proteinExistence type="predicted"/>
<dbReference type="SUPFAM" id="SSF46689">
    <property type="entry name" value="Homeodomain-like"/>
    <property type="match status" value="1"/>
</dbReference>
<keyword evidence="3" id="KW-0804">Transcription</keyword>
<dbReference type="InterPro" id="IPR009057">
    <property type="entry name" value="Homeodomain-like_sf"/>
</dbReference>
<feature type="transmembrane region" description="Helical" evidence="4">
    <location>
        <begin position="207"/>
        <end position="228"/>
    </location>
</feature>
<keyword evidence="7" id="KW-1185">Reference proteome</keyword>
<keyword evidence="1" id="KW-0805">Transcription regulation</keyword>
<sequence length="374" mass="40757">MLEGLTFGWRTAVLTVALAQLLLLATALLRSLSNRAANRILAALLTVMALILVPWLIGFAGFYDKWRWLTFAPVQITLAVVPLGWLYLRALTEGALPAGWRWHLVPAAAQTLYLGACFALPFDTKMTWADLSATGYKLVGAAALLAQIAFYGRDAALRLADWRRLLADHVANTNRFAARWLSAAMLALGLLLAVWSGYLLWDLVSPLGYKGLMGLYLAIAATALYLGIEGWRHVTLPFPHLADLVPAPASEPRDWAALGREWAAQIRAEGWARDPDLTLALLARRLGTNTGYLSRAINQGAGTNFASFIAGLRAEAVAARLDAGDSADLLTLALEEGFGSKASFNRAFIARMGETPSRYRRRVAKPENASGHRF</sequence>
<evidence type="ECO:0000256" key="1">
    <source>
        <dbReference type="ARBA" id="ARBA00023015"/>
    </source>
</evidence>
<dbReference type="SMART" id="SM00342">
    <property type="entry name" value="HTH_ARAC"/>
    <property type="match status" value="1"/>
</dbReference>
<feature type="transmembrane region" description="Helical" evidence="4">
    <location>
        <begin position="68"/>
        <end position="88"/>
    </location>
</feature>
<feature type="transmembrane region" description="Helical" evidence="4">
    <location>
        <begin position="100"/>
        <end position="122"/>
    </location>
</feature>
<protein>
    <submittedName>
        <fullName evidence="6">Helix-turn-helix domain-containing protein</fullName>
    </submittedName>
</protein>
<dbReference type="PANTHER" id="PTHR43280">
    <property type="entry name" value="ARAC-FAMILY TRANSCRIPTIONAL REGULATOR"/>
    <property type="match status" value="1"/>
</dbReference>
<feature type="transmembrane region" description="Helical" evidence="4">
    <location>
        <begin position="177"/>
        <end position="201"/>
    </location>
</feature>
<organism evidence="6 7">
    <name type="scientific">Novosphingobium aquiterrae</name>
    <dbReference type="NCBI Taxonomy" id="624388"/>
    <lineage>
        <taxon>Bacteria</taxon>
        <taxon>Pseudomonadati</taxon>
        <taxon>Pseudomonadota</taxon>
        <taxon>Alphaproteobacteria</taxon>
        <taxon>Sphingomonadales</taxon>
        <taxon>Sphingomonadaceae</taxon>
        <taxon>Novosphingobium</taxon>
    </lineage>
</organism>
<dbReference type="PROSITE" id="PS01124">
    <property type="entry name" value="HTH_ARAC_FAMILY_2"/>
    <property type="match status" value="1"/>
</dbReference>
<evidence type="ECO:0000256" key="4">
    <source>
        <dbReference type="SAM" id="Phobius"/>
    </source>
</evidence>
<reference evidence="6 7" key="1">
    <citation type="submission" date="2024-09" db="EMBL/GenBank/DDBJ databases">
        <authorList>
            <person name="Sun Q."/>
            <person name="Mori K."/>
        </authorList>
    </citation>
    <scope>NUCLEOTIDE SEQUENCE [LARGE SCALE GENOMIC DNA]</scope>
    <source>
        <strain evidence="6 7">NCAIM B.02537</strain>
    </source>
</reference>
<dbReference type="Pfam" id="PF12833">
    <property type="entry name" value="HTH_18"/>
    <property type="match status" value="1"/>
</dbReference>
<dbReference type="Proteomes" id="UP001589943">
    <property type="component" value="Unassembled WGS sequence"/>
</dbReference>
<keyword evidence="4" id="KW-1133">Transmembrane helix</keyword>
<evidence type="ECO:0000256" key="3">
    <source>
        <dbReference type="ARBA" id="ARBA00023163"/>
    </source>
</evidence>
<evidence type="ECO:0000256" key="2">
    <source>
        <dbReference type="ARBA" id="ARBA00023125"/>
    </source>
</evidence>
<feature type="domain" description="HTH araC/xylS-type" evidence="5">
    <location>
        <begin position="261"/>
        <end position="362"/>
    </location>
</feature>
<comment type="caution">
    <text evidence="6">The sequence shown here is derived from an EMBL/GenBank/DDBJ whole genome shotgun (WGS) entry which is preliminary data.</text>
</comment>
<dbReference type="InterPro" id="IPR018062">
    <property type="entry name" value="HTH_AraC-typ_CS"/>
</dbReference>
<keyword evidence="2" id="KW-0238">DNA-binding</keyword>
<evidence type="ECO:0000313" key="7">
    <source>
        <dbReference type="Proteomes" id="UP001589943"/>
    </source>
</evidence>
<evidence type="ECO:0000259" key="5">
    <source>
        <dbReference type="PROSITE" id="PS01124"/>
    </source>
</evidence>
<evidence type="ECO:0000313" key="6">
    <source>
        <dbReference type="EMBL" id="MFC0588432.1"/>
    </source>
</evidence>
<feature type="transmembrane region" description="Helical" evidence="4">
    <location>
        <begin position="12"/>
        <end position="29"/>
    </location>
</feature>
<dbReference type="RefSeq" id="WP_379479932.1">
    <property type="nucleotide sequence ID" value="NZ_JBHLTL010000001.1"/>
</dbReference>